<dbReference type="InterPro" id="IPR039875">
    <property type="entry name" value="LENG1-like"/>
</dbReference>
<evidence type="ECO:0000313" key="3">
    <source>
        <dbReference type="EMBL" id="KDN67378.1"/>
    </source>
</evidence>
<dbReference type="InterPro" id="IPR019339">
    <property type="entry name" value="CIR_N_dom"/>
</dbReference>
<organism evidence="3 4">
    <name type="scientific">Colletotrichum sublineola</name>
    <name type="common">Sorghum anthracnose fungus</name>
    <dbReference type="NCBI Taxonomy" id="1173701"/>
    <lineage>
        <taxon>Eukaryota</taxon>
        <taxon>Fungi</taxon>
        <taxon>Dikarya</taxon>
        <taxon>Ascomycota</taxon>
        <taxon>Pezizomycotina</taxon>
        <taxon>Sordariomycetes</taxon>
        <taxon>Hypocreomycetidae</taxon>
        <taxon>Glomerellales</taxon>
        <taxon>Glomerellaceae</taxon>
        <taxon>Colletotrichum</taxon>
        <taxon>Colletotrichum graminicola species complex</taxon>
    </lineage>
</organism>
<dbReference type="PANTHER" id="PTHR22093:SF0">
    <property type="entry name" value="LEUKOCYTE RECEPTOR CLUSTER MEMBER 1"/>
    <property type="match status" value="1"/>
</dbReference>
<evidence type="ECO:0000313" key="4">
    <source>
        <dbReference type="Proteomes" id="UP000027238"/>
    </source>
</evidence>
<feature type="region of interest" description="Disordered" evidence="1">
    <location>
        <begin position="27"/>
        <end position="93"/>
    </location>
</feature>
<evidence type="ECO:0000259" key="2">
    <source>
        <dbReference type="SMART" id="SM01083"/>
    </source>
</evidence>
<dbReference type="Proteomes" id="UP000027238">
    <property type="component" value="Unassembled WGS sequence"/>
</dbReference>
<feature type="region of interest" description="Disordered" evidence="1">
    <location>
        <begin position="228"/>
        <end position="271"/>
    </location>
</feature>
<feature type="compositionally biased region" description="Basic and acidic residues" evidence="1">
    <location>
        <begin position="27"/>
        <end position="56"/>
    </location>
</feature>
<dbReference type="Pfam" id="PF10197">
    <property type="entry name" value="Cir_N"/>
    <property type="match status" value="1"/>
</dbReference>
<dbReference type="PANTHER" id="PTHR22093">
    <property type="entry name" value="LEUKOCYTE RECEPTOR CLUSTER LRC MEMBER 1"/>
    <property type="match status" value="1"/>
</dbReference>
<sequence>ACSHLLGKKSWNVYNADNIARVRRDEAAAKAKEEAEEQRMQEVDAERRLAILRGEEPPSLPPTETHEDETRPQDRDAVPIGRERKKRKRVGEDDTDFELRVAKERAAVVQTSNETLRKSTSSAPIVDNAGHIDLFGEERKQGRHLKNEEAEKEAAKKKKELEDQYTMRFSNAAGRDGLVGPWYASSGVISELEPPSKDAWGNEDPGRKKRDAERILSNDPLAMMKMGASRVREVRKERQKFETERQRELEQLRREEKRKERHERRKREYKKDEDRLAVITDLAKMMSAHAMRIAGMEREATGLNEGKGTTREEKQKHELGMKQVIDQKMKGTSETLTHGDAMKMGAVQNSMREPGINYKFLRNIYNDTSVDSDSLGLCIQLERSFVSNTLWFWHQISALTPDGLLRLQPLRSTVEHLMGRRDIVGGGPMAYYVTVGPAPRRVEGATHHFRNIAKSLYALGTDDRESCCNGIPRHHELLKVGSQGRDGDVRKLLAAE</sequence>
<feature type="compositionally biased region" description="Basic and acidic residues" evidence="1">
    <location>
        <begin position="230"/>
        <end position="258"/>
    </location>
</feature>
<comment type="caution">
    <text evidence="3">The sequence shown here is derived from an EMBL/GenBank/DDBJ whole genome shotgun (WGS) entry which is preliminary data.</text>
</comment>
<protein>
    <submittedName>
        <fullName evidence="3">Putative blastn match against entry EMBL</fullName>
    </submittedName>
</protein>
<proteinExistence type="predicted"/>
<evidence type="ECO:0000256" key="1">
    <source>
        <dbReference type="SAM" id="MobiDB-lite"/>
    </source>
</evidence>
<dbReference type="OrthoDB" id="2159131at2759"/>
<dbReference type="EMBL" id="JMSE01000824">
    <property type="protein sequence ID" value="KDN67378.1"/>
    <property type="molecule type" value="Genomic_DNA"/>
</dbReference>
<accession>A0A066XDW4</accession>
<feature type="region of interest" description="Disordered" evidence="1">
    <location>
        <begin position="137"/>
        <end position="158"/>
    </location>
</feature>
<feature type="compositionally biased region" description="Basic and acidic residues" evidence="1">
    <location>
        <begin position="64"/>
        <end position="77"/>
    </location>
</feature>
<keyword evidence="4" id="KW-1185">Reference proteome</keyword>
<feature type="domain" description="CBF1-interacting co-repressor CIR N-terminal" evidence="2">
    <location>
        <begin position="10"/>
        <end position="46"/>
    </location>
</feature>
<dbReference type="STRING" id="1173701.A0A066XDW4"/>
<dbReference type="eggNOG" id="ENOG502RR25">
    <property type="taxonomic scope" value="Eukaryota"/>
</dbReference>
<feature type="compositionally biased region" description="Basic residues" evidence="1">
    <location>
        <begin position="259"/>
        <end position="268"/>
    </location>
</feature>
<feature type="region of interest" description="Disordered" evidence="1">
    <location>
        <begin position="188"/>
        <end position="211"/>
    </location>
</feature>
<dbReference type="AlphaFoldDB" id="A0A066XDW4"/>
<feature type="non-terminal residue" evidence="3">
    <location>
        <position position="1"/>
    </location>
</feature>
<gene>
    <name evidence="3" type="ORF">CSUB01_01305</name>
</gene>
<name>A0A066XDW4_COLSU</name>
<dbReference type="HOGENOM" id="CLU_042882_0_0_1"/>
<reference evidence="4" key="1">
    <citation type="journal article" date="2014" name="Genome Announc.">
        <title>Draft genome sequence of Colletotrichum sublineola, a destructive pathogen of cultivated sorghum.</title>
        <authorList>
            <person name="Baroncelli R."/>
            <person name="Sanz-Martin J.M."/>
            <person name="Rech G.E."/>
            <person name="Sukno S.A."/>
            <person name="Thon M.R."/>
        </authorList>
    </citation>
    <scope>NUCLEOTIDE SEQUENCE [LARGE SCALE GENOMIC DNA]</scope>
    <source>
        <strain evidence="4">TX430BB</strain>
    </source>
</reference>
<dbReference type="SMART" id="SM01083">
    <property type="entry name" value="Cir_N"/>
    <property type="match status" value="1"/>
</dbReference>